<proteinExistence type="predicted"/>
<dbReference type="GO" id="GO:0005524">
    <property type="term" value="F:ATP binding"/>
    <property type="evidence" value="ECO:0007669"/>
    <property type="project" value="UniProtKB-KW"/>
</dbReference>
<evidence type="ECO:0000256" key="4">
    <source>
        <dbReference type="ARBA" id="ARBA00022792"/>
    </source>
</evidence>
<dbReference type="Pfam" id="PF00004">
    <property type="entry name" value="AAA"/>
    <property type="match status" value="1"/>
</dbReference>
<feature type="compositionally biased region" description="Basic and acidic residues" evidence="10">
    <location>
        <begin position="152"/>
        <end position="165"/>
    </location>
</feature>
<dbReference type="GO" id="GO:0007005">
    <property type="term" value="P:mitochondrion organization"/>
    <property type="evidence" value="ECO:0007669"/>
    <property type="project" value="TreeGrafter"/>
</dbReference>
<dbReference type="GO" id="GO:0008233">
    <property type="term" value="F:peptidase activity"/>
    <property type="evidence" value="ECO:0007669"/>
    <property type="project" value="UniProtKB-KW"/>
</dbReference>
<dbReference type="InterPro" id="IPR027417">
    <property type="entry name" value="P-loop_NTPase"/>
</dbReference>
<keyword evidence="5" id="KW-0067">ATP-binding</keyword>
<keyword evidence="6" id="KW-0175">Coiled coil</keyword>
<name>A0A6M2DI98_XENCH</name>
<feature type="region of interest" description="Disordered" evidence="10">
    <location>
        <begin position="10"/>
        <end position="43"/>
    </location>
</feature>
<sequence>MSWIFGYGNKQPQVPHMDAGSGMGPPPGAGESAGDAQLSKAEKKAMEAYRFDSTALERAASAARELERSAHAKDALELSKMQEQTRQKEYAVKVKEYEAHIEQAKVEQKRIDHEERRKTLVEETKQHQARAQYQDQLAKKRYEEQLAQQQRQQEENIRRQEESVAKQEAMRKATIEHEMQLREKNKLKLLEAELRAKAKVDRENRDLTLEQLRLKAAENRVTVLEGIKTAGSVIGAGAHALLSDWQKVTVAAGGLSLLALGVYSAKGATGVTARYVEARIGKPSLIGETSRFSLLEAARHPIQALKKLRVEKSTDALAGVVLAPKLESRLRDVAIATKNTKQNKGLYRNVLMHGPPGTGKTMFAKKLAAHSGMDYAIMTGGDVAPMGREGVTAIHKVFDWAASSRKGLLLFVDEADAFLRKRSSETISEDLRAALNAFLYRTSEQSPRFMLVLASNTPEQFDYAINDRLDEMVEFTLPGLDERERLVRLYFDKFILQPAAEGARRLKVEQFDYSSLCSEMAKLTEGMSGREISKMGVAWQAAVYASEDGVLTKEMVMDRCKEAVQQHKQKMAWLSDHERSDHKSITGADAKAYIK</sequence>
<dbReference type="GO" id="GO:0005743">
    <property type="term" value="C:mitochondrial inner membrane"/>
    <property type="evidence" value="ECO:0007669"/>
    <property type="project" value="UniProtKB-SubCell"/>
</dbReference>
<comment type="subcellular location">
    <subcellularLocation>
        <location evidence="1">Mitochondrion inner membrane</location>
    </subcellularLocation>
    <subcellularLocation>
        <location evidence="2">Mitochondrion matrix</location>
        <location evidence="2">Mitochondrion nucleoid</location>
    </subcellularLocation>
</comment>
<organism evidence="12">
    <name type="scientific">Xenopsylla cheopis</name>
    <name type="common">Oriental rat flea</name>
    <name type="synonym">Pulex cheopis</name>
    <dbReference type="NCBI Taxonomy" id="163159"/>
    <lineage>
        <taxon>Eukaryota</taxon>
        <taxon>Metazoa</taxon>
        <taxon>Ecdysozoa</taxon>
        <taxon>Arthropoda</taxon>
        <taxon>Hexapoda</taxon>
        <taxon>Insecta</taxon>
        <taxon>Pterygota</taxon>
        <taxon>Neoptera</taxon>
        <taxon>Endopterygota</taxon>
        <taxon>Siphonaptera</taxon>
        <taxon>Pulicidae</taxon>
        <taxon>Xenopsyllinae</taxon>
        <taxon>Xenopsylla</taxon>
    </lineage>
</organism>
<keyword evidence="3" id="KW-0547">Nucleotide-binding</keyword>
<dbReference type="FunFam" id="3.40.50.300:FF:000470">
    <property type="entry name" value="ATPase family, AAA domain containing 3A"/>
    <property type="match status" value="1"/>
</dbReference>
<dbReference type="Gene3D" id="3.40.50.300">
    <property type="entry name" value="P-loop containing nucleotide triphosphate hydrolases"/>
    <property type="match status" value="1"/>
</dbReference>
<evidence type="ECO:0000256" key="2">
    <source>
        <dbReference type="ARBA" id="ARBA00004436"/>
    </source>
</evidence>
<keyword evidence="12" id="KW-0378">Hydrolase</keyword>
<reference evidence="12" key="1">
    <citation type="submission" date="2020-03" db="EMBL/GenBank/DDBJ databases">
        <title>Transcriptomic Profiling of the Digestive Tract of the Rat Flea, Xenopsylla cheopis, Following Blood Feeding and Infection with Yersinia pestis.</title>
        <authorList>
            <person name="Bland D.M."/>
            <person name="Martens C.A."/>
            <person name="Virtaneva K."/>
            <person name="Kanakabandi K."/>
            <person name="Long D."/>
            <person name="Rosenke R."/>
            <person name="Saturday G.A."/>
            <person name="Hoyt F.H."/>
            <person name="Bruno D.P."/>
            <person name="Ribeiro J.M.C."/>
            <person name="Hinnebusch J."/>
        </authorList>
    </citation>
    <scope>NUCLEOTIDE SEQUENCE</scope>
</reference>
<dbReference type="SUPFAM" id="SSF52540">
    <property type="entry name" value="P-loop containing nucleoside triphosphate hydrolases"/>
    <property type="match status" value="1"/>
</dbReference>
<dbReference type="GO" id="GO:0006508">
    <property type="term" value="P:proteolysis"/>
    <property type="evidence" value="ECO:0007669"/>
    <property type="project" value="UniProtKB-KW"/>
</dbReference>
<keyword evidence="12" id="KW-0645">Protease</keyword>
<evidence type="ECO:0000256" key="7">
    <source>
        <dbReference type="ARBA" id="ARBA00023128"/>
    </source>
</evidence>
<dbReference type="CDD" id="cd19512">
    <property type="entry name" value="RecA-like_ATAD3-like"/>
    <property type="match status" value="1"/>
</dbReference>
<evidence type="ECO:0000256" key="9">
    <source>
        <dbReference type="ARBA" id="ARBA00023271"/>
    </source>
</evidence>
<keyword evidence="7" id="KW-0496">Mitochondrion</keyword>
<feature type="region of interest" description="Disordered" evidence="10">
    <location>
        <begin position="144"/>
        <end position="165"/>
    </location>
</feature>
<dbReference type="PANTHER" id="PTHR23075:SF0">
    <property type="entry name" value="ATPASE FAMILY AAA DOMAIN-CONTAINING PROTEIN 3"/>
    <property type="match status" value="1"/>
</dbReference>
<keyword evidence="9" id="KW-1135">Mitochondrion nucleoid</keyword>
<evidence type="ECO:0000256" key="6">
    <source>
        <dbReference type="ARBA" id="ARBA00023054"/>
    </source>
</evidence>
<dbReference type="PANTHER" id="PTHR23075">
    <property type="entry name" value="PUTATIVE ATP-ASE"/>
    <property type="match status" value="1"/>
</dbReference>
<dbReference type="InterPro" id="IPR021911">
    <property type="entry name" value="ATAD3_N"/>
</dbReference>
<dbReference type="Pfam" id="PF12037">
    <property type="entry name" value="ATAD3_N"/>
    <property type="match status" value="1"/>
</dbReference>
<evidence type="ECO:0000259" key="11">
    <source>
        <dbReference type="SMART" id="SM00382"/>
    </source>
</evidence>
<evidence type="ECO:0000256" key="8">
    <source>
        <dbReference type="ARBA" id="ARBA00023136"/>
    </source>
</evidence>
<protein>
    <submittedName>
        <fullName evidence="12">Putative 26s protease s4 regulatory subunit corethrella appendiculata</fullName>
    </submittedName>
</protein>
<feature type="domain" description="AAA+ ATPase" evidence="11">
    <location>
        <begin position="346"/>
        <end position="479"/>
    </location>
</feature>
<evidence type="ECO:0000313" key="12">
    <source>
        <dbReference type="EMBL" id="NOV45816.1"/>
    </source>
</evidence>
<keyword evidence="4" id="KW-0999">Mitochondrion inner membrane</keyword>
<dbReference type="GO" id="GO:0042645">
    <property type="term" value="C:mitochondrial nucleoid"/>
    <property type="evidence" value="ECO:0007669"/>
    <property type="project" value="UniProtKB-SubCell"/>
</dbReference>
<accession>A0A6M2DI98</accession>
<dbReference type="GO" id="GO:0008270">
    <property type="term" value="F:zinc ion binding"/>
    <property type="evidence" value="ECO:0007669"/>
    <property type="project" value="TreeGrafter"/>
</dbReference>
<evidence type="ECO:0000256" key="10">
    <source>
        <dbReference type="SAM" id="MobiDB-lite"/>
    </source>
</evidence>
<dbReference type="EMBL" id="GIIL01002090">
    <property type="protein sequence ID" value="NOV45816.1"/>
    <property type="molecule type" value="Transcribed_RNA"/>
</dbReference>
<evidence type="ECO:0000256" key="3">
    <source>
        <dbReference type="ARBA" id="ARBA00022741"/>
    </source>
</evidence>
<dbReference type="SMART" id="SM00382">
    <property type="entry name" value="AAA"/>
    <property type="match status" value="1"/>
</dbReference>
<evidence type="ECO:0000256" key="5">
    <source>
        <dbReference type="ARBA" id="ARBA00022840"/>
    </source>
</evidence>
<dbReference type="GO" id="GO:0016887">
    <property type="term" value="F:ATP hydrolysis activity"/>
    <property type="evidence" value="ECO:0007669"/>
    <property type="project" value="InterPro"/>
</dbReference>
<evidence type="ECO:0000256" key="1">
    <source>
        <dbReference type="ARBA" id="ARBA00004273"/>
    </source>
</evidence>
<dbReference type="InterPro" id="IPR003959">
    <property type="entry name" value="ATPase_AAA_core"/>
</dbReference>
<dbReference type="AlphaFoldDB" id="A0A6M2DI98"/>
<keyword evidence="8" id="KW-0472">Membrane</keyword>
<dbReference type="InterPro" id="IPR003593">
    <property type="entry name" value="AAA+_ATPase"/>
</dbReference>